<dbReference type="Proteomes" id="UP001055429">
    <property type="component" value="Chromosome"/>
</dbReference>
<dbReference type="EMBL" id="CP097649">
    <property type="protein sequence ID" value="URI14437.1"/>
    <property type="molecule type" value="Genomic_DNA"/>
</dbReference>
<evidence type="ECO:0000313" key="2">
    <source>
        <dbReference type="EMBL" id="URI14437.1"/>
    </source>
</evidence>
<sequence>MRLYMFVAGALAAGLVGAAQAEEPAQDYSAALSRMLTATAAGTCPEDVMGPGLLAACRQQVEAMAAGLSRLGAVETLTFIRAEDGTYGRVEFYTVRFAGGHSMVWAIGGLSDGKFEVAYSNG</sequence>
<keyword evidence="1" id="KW-0732">Signal</keyword>
<feature type="chain" id="PRO_5045818092" description="DUF3887 domain-containing protein" evidence="1">
    <location>
        <begin position="22"/>
        <end position="122"/>
    </location>
</feature>
<proteinExistence type="predicted"/>
<name>A0ABY4SLJ8_9CAUL</name>
<evidence type="ECO:0000313" key="3">
    <source>
        <dbReference type="Proteomes" id="UP001055429"/>
    </source>
</evidence>
<accession>A0ABY4SLJ8</accession>
<dbReference type="RefSeq" id="WP_249749868.1">
    <property type="nucleotide sequence ID" value="NZ_CP097298.1"/>
</dbReference>
<organism evidence="2 3">
    <name type="scientific">Brevundimonas albigilva</name>
    <dbReference type="NCBI Taxonomy" id="1312364"/>
    <lineage>
        <taxon>Bacteria</taxon>
        <taxon>Pseudomonadati</taxon>
        <taxon>Pseudomonadota</taxon>
        <taxon>Alphaproteobacteria</taxon>
        <taxon>Caulobacterales</taxon>
        <taxon>Caulobacteraceae</taxon>
        <taxon>Brevundimonas</taxon>
    </lineage>
</organism>
<reference evidence="2" key="1">
    <citation type="submission" date="2022-05" db="EMBL/GenBank/DDBJ databases">
        <title>Brevundimonas albigilva TT17 genome sequence.</title>
        <authorList>
            <person name="Lee K."/>
            <person name="Son H."/>
        </authorList>
    </citation>
    <scope>NUCLEOTIDE SEQUENCE</scope>
    <source>
        <strain evidence="2">TT17</strain>
    </source>
</reference>
<gene>
    <name evidence="2" type="ORF">M8231_11475</name>
</gene>
<feature type="signal peptide" evidence="1">
    <location>
        <begin position="1"/>
        <end position="21"/>
    </location>
</feature>
<evidence type="ECO:0000256" key="1">
    <source>
        <dbReference type="SAM" id="SignalP"/>
    </source>
</evidence>
<protein>
    <recommendedName>
        <fullName evidence="4">DUF3887 domain-containing protein</fullName>
    </recommendedName>
</protein>
<evidence type="ECO:0008006" key="4">
    <source>
        <dbReference type="Google" id="ProtNLM"/>
    </source>
</evidence>
<keyword evidence="3" id="KW-1185">Reference proteome</keyword>